<evidence type="ECO:0000256" key="7">
    <source>
        <dbReference type="ARBA" id="ARBA00023235"/>
    </source>
</evidence>
<dbReference type="Gene3D" id="3.10.50.40">
    <property type="match status" value="1"/>
</dbReference>
<accession>A0A2M9CV83</accession>
<evidence type="ECO:0000256" key="9">
    <source>
        <dbReference type="PROSITE-ProRule" id="PRU00277"/>
    </source>
</evidence>
<keyword evidence="11" id="KW-0472">Membrane</keyword>
<gene>
    <name evidence="13" type="ORF">BXY57_1388</name>
</gene>
<evidence type="ECO:0000256" key="10">
    <source>
        <dbReference type="RuleBase" id="RU003915"/>
    </source>
</evidence>
<evidence type="ECO:0000256" key="3">
    <source>
        <dbReference type="ARBA" id="ARBA00006577"/>
    </source>
</evidence>
<dbReference type="InterPro" id="IPR046357">
    <property type="entry name" value="PPIase_dom_sf"/>
</dbReference>
<evidence type="ECO:0000256" key="4">
    <source>
        <dbReference type="ARBA" id="ARBA00022490"/>
    </source>
</evidence>
<evidence type="ECO:0000256" key="6">
    <source>
        <dbReference type="ARBA" id="ARBA00023186"/>
    </source>
</evidence>
<evidence type="ECO:0000256" key="5">
    <source>
        <dbReference type="ARBA" id="ARBA00023110"/>
    </source>
</evidence>
<evidence type="ECO:0000313" key="14">
    <source>
        <dbReference type="Proteomes" id="UP000230000"/>
    </source>
</evidence>
<proteinExistence type="inferred from homology"/>
<evidence type="ECO:0000256" key="2">
    <source>
        <dbReference type="ARBA" id="ARBA00004496"/>
    </source>
</evidence>
<evidence type="ECO:0000256" key="8">
    <source>
        <dbReference type="ARBA" id="ARBA00037071"/>
    </source>
</evidence>
<feature type="domain" description="PPIase FKBP-type" evidence="12">
    <location>
        <begin position="58"/>
        <end position="152"/>
    </location>
</feature>
<comment type="catalytic activity">
    <reaction evidence="1 9 10">
        <text>[protein]-peptidylproline (omega=180) = [protein]-peptidylproline (omega=0)</text>
        <dbReference type="Rhea" id="RHEA:16237"/>
        <dbReference type="Rhea" id="RHEA-COMP:10747"/>
        <dbReference type="Rhea" id="RHEA-COMP:10748"/>
        <dbReference type="ChEBI" id="CHEBI:83833"/>
        <dbReference type="ChEBI" id="CHEBI:83834"/>
        <dbReference type="EC" id="5.2.1.8"/>
    </reaction>
</comment>
<dbReference type="GO" id="GO:0003755">
    <property type="term" value="F:peptidyl-prolyl cis-trans isomerase activity"/>
    <property type="evidence" value="ECO:0007669"/>
    <property type="project" value="UniProtKB-UniRule"/>
</dbReference>
<dbReference type="PANTHER" id="PTHR47861">
    <property type="entry name" value="FKBP-TYPE PEPTIDYL-PROLYL CIS-TRANS ISOMERASE SLYD"/>
    <property type="match status" value="1"/>
</dbReference>
<dbReference type="Proteomes" id="UP000230000">
    <property type="component" value="Unassembled WGS sequence"/>
</dbReference>
<dbReference type="AlphaFoldDB" id="A0A2M9CV83"/>
<comment type="caution">
    <text evidence="13">The sequence shown here is derived from an EMBL/GenBank/DDBJ whole genome shotgun (WGS) entry which is preliminary data.</text>
</comment>
<reference evidence="13 14" key="1">
    <citation type="submission" date="2017-11" db="EMBL/GenBank/DDBJ databases">
        <title>Genomic Encyclopedia of Archaeal and Bacterial Type Strains, Phase II (KMG-II): From Individual Species to Whole Genera.</title>
        <authorList>
            <person name="Goeker M."/>
        </authorList>
    </citation>
    <scope>NUCLEOTIDE SEQUENCE [LARGE SCALE GENOMIC DNA]</scope>
    <source>
        <strain evidence="13 14">DSM 27268</strain>
    </source>
</reference>
<comment type="subcellular location">
    <subcellularLocation>
        <location evidence="2">Cytoplasm</location>
    </subcellularLocation>
</comment>
<comment type="function">
    <text evidence="8">Also involved in hydrogenase metallocenter assembly, probably by participating in the nickel insertion step. This function in hydrogenase biosynthesis requires chaperone activity and the presence of the metal-binding domain, but not PPIase activity.</text>
</comment>
<dbReference type="InterPro" id="IPR001179">
    <property type="entry name" value="PPIase_FKBP_dom"/>
</dbReference>
<dbReference type="PROSITE" id="PS50059">
    <property type="entry name" value="FKBP_PPIASE"/>
    <property type="match status" value="1"/>
</dbReference>
<evidence type="ECO:0000313" key="13">
    <source>
        <dbReference type="EMBL" id="PJJ75799.1"/>
    </source>
</evidence>
<sequence length="193" mass="22179">MYVFKHNHFIKEKQKNRELIAKRKFFSAPLFVPLFFAILPHIDHIFNYTHMNKFVKKGDTVKVHYHGKLSNGFTFDSSEGREPFEFEVGAGTVIKGFDDAVLNMQVGEKKTVNIPKEYAYGERDENLVVNFPRSQFPSDLHPEVGMELQMSNDAGQVFPVIVQEVTEEYVTLDANHPLAGEDLVFEIELVEIL</sequence>
<keyword evidence="14" id="KW-1185">Reference proteome</keyword>
<keyword evidence="6" id="KW-0143">Chaperone</keyword>
<protein>
    <recommendedName>
        <fullName evidence="10">Peptidyl-prolyl cis-trans isomerase</fullName>
        <ecNumber evidence="10">5.2.1.8</ecNumber>
    </recommendedName>
</protein>
<keyword evidence="7 9" id="KW-0413">Isomerase</keyword>
<evidence type="ECO:0000256" key="11">
    <source>
        <dbReference type="SAM" id="Phobius"/>
    </source>
</evidence>
<keyword evidence="4" id="KW-0963">Cytoplasm</keyword>
<organism evidence="13 14">
    <name type="scientific">Thermoflavifilum aggregans</name>
    <dbReference type="NCBI Taxonomy" id="454188"/>
    <lineage>
        <taxon>Bacteria</taxon>
        <taxon>Pseudomonadati</taxon>
        <taxon>Bacteroidota</taxon>
        <taxon>Chitinophagia</taxon>
        <taxon>Chitinophagales</taxon>
        <taxon>Chitinophagaceae</taxon>
        <taxon>Thermoflavifilum</taxon>
    </lineage>
</organism>
<keyword evidence="5 9" id="KW-0697">Rotamase</keyword>
<dbReference type="GO" id="GO:0042026">
    <property type="term" value="P:protein refolding"/>
    <property type="evidence" value="ECO:0007669"/>
    <property type="project" value="UniProtKB-ARBA"/>
</dbReference>
<dbReference type="EC" id="5.2.1.8" evidence="10"/>
<comment type="similarity">
    <text evidence="3 10">Belongs to the FKBP-type PPIase family.</text>
</comment>
<dbReference type="Pfam" id="PF00254">
    <property type="entry name" value="FKBP_C"/>
    <property type="match status" value="1"/>
</dbReference>
<keyword evidence="11" id="KW-1133">Transmembrane helix</keyword>
<keyword evidence="11" id="KW-0812">Transmembrane</keyword>
<feature type="transmembrane region" description="Helical" evidence="11">
    <location>
        <begin position="25"/>
        <end position="42"/>
    </location>
</feature>
<dbReference type="PANTHER" id="PTHR47861:SF3">
    <property type="entry name" value="FKBP-TYPE PEPTIDYL-PROLYL CIS-TRANS ISOMERASE SLYD"/>
    <property type="match status" value="1"/>
</dbReference>
<dbReference type="SUPFAM" id="SSF54534">
    <property type="entry name" value="FKBP-like"/>
    <property type="match status" value="1"/>
</dbReference>
<name>A0A2M9CV83_9BACT</name>
<evidence type="ECO:0000259" key="12">
    <source>
        <dbReference type="PROSITE" id="PS50059"/>
    </source>
</evidence>
<dbReference type="GO" id="GO:0005737">
    <property type="term" value="C:cytoplasm"/>
    <property type="evidence" value="ECO:0007669"/>
    <property type="project" value="UniProtKB-SubCell"/>
</dbReference>
<dbReference type="EMBL" id="PGFG01000001">
    <property type="protein sequence ID" value="PJJ75799.1"/>
    <property type="molecule type" value="Genomic_DNA"/>
</dbReference>
<evidence type="ECO:0000256" key="1">
    <source>
        <dbReference type="ARBA" id="ARBA00000971"/>
    </source>
</evidence>